<accession>A0A8L8KB94</accession>
<dbReference type="FunFam" id="1.10.340.70:FF:000003">
    <property type="entry name" value="Protein CBG25708"/>
    <property type="match status" value="1"/>
</dbReference>
<dbReference type="AlphaFoldDB" id="A0A8L8KB94"/>
<evidence type="ECO:0000259" key="2">
    <source>
        <dbReference type="PROSITE" id="PS50994"/>
    </source>
</evidence>
<dbReference type="GO" id="GO:0003676">
    <property type="term" value="F:nucleic acid binding"/>
    <property type="evidence" value="ECO:0007669"/>
    <property type="project" value="InterPro"/>
</dbReference>
<dbReference type="Gene3D" id="3.30.420.10">
    <property type="entry name" value="Ribonuclease H-like superfamily/Ribonuclease H"/>
    <property type="match status" value="1"/>
</dbReference>
<dbReference type="Pfam" id="PF17921">
    <property type="entry name" value="Integrase_H2C2"/>
    <property type="match status" value="1"/>
</dbReference>
<dbReference type="PANTHER" id="PTHR37984:SF5">
    <property type="entry name" value="PROTEIN NYNRIN-LIKE"/>
    <property type="match status" value="1"/>
</dbReference>
<evidence type="ECO:0000256" key="1">
    <source>
        <dbReference type="ARBA" id="ARBA00012493"/>
    </source>
</evidence>
<organism evidence="3 4">
    <name type="scientific">Heligmosomoides polygyrus</name>
    <name type="common">Parasitic roundworm</name>
    <dbReference type="NCBI Taxonomy" id="6339"/>
    <lineage>
        <taxon>Eukaryota</taxon>
        <taxon>Metazoa</taxon>
        <taxon>Ecdysozoa</taxon>
        <taxon>Nematoda</taxon>
        <taxon>Chromadorea</taxon>
        <taxon>Rhabditida</taxon>
        <taxon>Rhabditina</taxon>
        <taxon>Rhabditomorpha</taxon>
        <taxon>Strongyloidea</taxon>
        <taxon>Heligmosomidae</taxon>
        <taxon>Heligmosomoides</taxon>
    </lineage>
</organism>
<evidence type="ECO:0000313" key="3">
    <source>
        <dbReference type="Proteomes" id="UP000050761"/>
    </source>
</evidence>
<dbReference type="PROSITE" id="PS50994">
    <property type="entry name" value="INTEGRASE"/>
    <property type="match status" value="1"/>
</dbReference>
<dbReference type="Pfam" id="PF00665">
    <property type="entry name" value="rve"/>
    <property type="match status" value="1"/>
</dbReference>
<sequence length="329" mass="37294">LGLDWIAQNERLFNQFLQPQRSPHFAHRLASRLQKQFPAVFEPGLGRCTKSKAELPPDYRCCGRFQLRNLSCIVTPLFQRIRKGDLPRKPHLPVSCKTIRTATAADSLLKQVTDFTLSGTWPKLDSQSSLWPFFNRRDTLTTVNGCLLTSSRIVIPKALQRRVLFSLHKAHPGQTRMKMLARSFVYWPTLDNDIEKLVKSCASCAKAAKDPAKAELYSWPKPAAPWTRVHADFAGPLDAVHYLIIVDAYSKWPEIIQMNSISTSATISAMKKVFSQFGNPTMFVTDNGTQFTSSLFKDFCTKRGIEHIRSPPFHPQSRTLRRYLQAGAS</sequence>
<dbReference type="EC" id="2.7.7.49" evidence="1"/>
<protein>
    <recommendedName>
        <fullName evidence="1">RNA-directed DNA polymerase</fullName>
        <ecNumber evidence="1">2.7.7.49</ecNumber>
    </recommendedName>
</protein>
<dbReference type="GO" id="GO:0015074">
    <property type="term" value="P:DNA integration"/>
    <property type="evidence" value="ECO:0007669"/>
    <property type="project" value="InterPro"/>
</dbReference>
<dbReference type="InterPro" id="IPR041588">
    <property type="entry name" value="Integrase_H2C2"/>
</dbReference>
<dbReference type="InterPro" id="IPR012337">
    <property type="entry name" value="RNaseH-like_sf"/>
</dbReference>
<proteinExistence type="predicted"/>
<dbReference type="Gene3D" id="1.10.340.70">
    <property type="match status" value="1"/>
</dbReference>
<dbReference type="PANTHER" id="PTHR37984">
    <property type="entry name" value="PROTEIN CBG26694"/>
    <property type="match status" value="1"/>
</dbReference>
<dbReference type="Proteomes" id="UP000050761">
    <property type="component" value="Unassembled WGS sequence"/>
</dbReference>
<dbReference type="WBParaSite" id="HPBE_0001196401-mRNA-1">
    <property type="protein sequence ID" value="HPBE_0001196401-mRNA-1"/>
    <property type="gene ID" value="HPBE_0001196401"/>
</dbReference>
<dbReference type="SUPFAM" id="SSF53098">
    <property type="entry name" value="Ribonuclease H-like"/>
    <property type="match status" value="1"/>
</dbReference>
<feature type="domain" description="Integrase catalytic" evidence="2">
    <location>
        <begin position="221"/>
        <end position="329"/>
    </location>
</feature>
<dbReference type="InterPro" id="IPR036397">
    <property type="entry name" value="RNaseH_sf"/>
</dbReference>
<evidence type="ECO:0000313" key="4">
    <source>
        <dbReference type="WBParaSite" id="HPBE_0001196401-mRNA-1"/>
    </source>
</evidence>
<name>A0A8L8KB94_HELPZ</name>
<dbReference type="GO" id="GO:0003964">
    <property type="term" value="F:RNA-directed DNA polymerase activity"/>
    <property type="evidence" value="ECO:0007669"/>
    <property type="project" value="UniProtKB-EC"/>
</dbReference>
<dbReference type="InterPro" id="IPR001584">
    <property type="entry name" value="Integrase_cat-core"/>
</dbReference>
<keyword evidence="3" id="KW-1185">Reference proteome</keyword>
<dbReference type="InterPro" id="IPR050951">
    <property type="entry name" value="Retrovirus_Pol_polyprotein"/>
</dbReference>
<reference evidence="4" key="1">
    <citation type="submission" date="2019-09" db="UniProtKB">
        <authorList>
            <consortium name="WormBaseParasite"/>
        </authorList>
    </citation>
    <scope>IDENTIFICATION</scope>
</reference>